<dbReference type="Gene3D" id="3.30.70.330">
    <property type="match status" value="1"/>
</dbReference>
<protein>
    <recommendedName>
        <fullName evidence="7">RRM domain-containing protein</fullName>
    </recommendedName>
</protein>
<evidence type="ECO:0000313" key="5">
    <source>
        <dbReference type="EMBL" id="KAF7234395.1"/>
    </source>
</evidence>
<keyword evidence="6" id="KW-1185">Reference proteome</keyword>
<dbReference type="GO" id="GO:0006397">
    <property type="term" value="P:mRNA processing"/>
    <property type="evidence" value="ECO:0007669"/>
    <property type="project" value="UniProtKB-KW"/>
</dbReference>
<evidence type="ECO:0000256" key="1">
    <source>
        <dbReference type="ARBA" id="ARBA00022664"/>
    </source>
</evidence>
<gene>
    <name evidence="5" type="ORF">EG68_11766</name>
</gene>
<name>A0A8S9YKP3_9TREM</name>
<comment type="caution">
    <text evidence="5">The sequence shown here is derived from an EMBL/GenBank/DDBJ whole genome shotgun (WGS) entry which is preliminary data.</text>
</comment>
<dbReference type="EMBL" id="JTDE01009904">
    <property type="protein sequence ID" value="KAF7234395.1"/>
    <property type="molecule type" value="Genomic_DNA"/>
</dbReference>
<dbReference type="OrthoDB" id="431068at2759"/>
<proteinExistence type="predicted"/>
<dbReference type="PANTHER" id="PTHR13976">
    <property type="entry name" value="HETEROGENEOUS NUCLEAR RIBONUCLEOPROTEIN-RELATED"/>
    <property type="match status" value="1"/>
</dbReference>
<dbReference type="InterPro" id="IPR036397">
    <property type="entry name" value="RNaseH_sf"/>
</dbReference>
<evidence type="ECO:0000256" key="3">
    <source>
        <dbReference type="ARBA" id="ARBA00022884"/>
    </source>
</evidence>
<accession>A0A8S9YKP3</accession>
<dbReference type="InterPro" id="IPR050666">
    <property type="entry name" value="ESRP"/>
</dbReference>
<reference evidence="5" key="1">
    <citation type="submission" date="2019-07" db="EMBL/GenBank/DDBJ databases">
        <title>Annotation for the trematode Paragonimus miyazaki's.</title>
        <authorList>
            <person name="Choi Y.-J."/>
        </authorList>
    </citation>
    <scope>NUCLEOTIDE SEQUENCE</scope>
    <source>
        <strain evidence="5">Japan</strain>
    </source>
</reference>
<evidence type="ECO:0008006" key="7">
    <source>
        <dbReference type="Google" id="ProtNLM"/>
    </source>
</evidence>
<keyword evidence="1" id="KW-0507">mRNA processing</keyword>
<evidence type="ECO:0000256" key="4">
    <source>
        <dbReference type="ARBA" id="ARBA00023187"/>
    </source>
</evidence>
<keyword evidence="2" id="KW-0677">Repeat</keyword>
<organism evidence="5 6">
    <name type="scientific">Paragonimus skrjabini miyazakii</name>
    <dbReference type="NCBI Taxonomy" id="59628"/>
    <lineage>
        <taxon>Eukaryota</taxon>
        <taxon>Metazoa</taxon>
        <taxon>Spiralia</taxon>
        <taxon>Lophotrochozoa</taxon>
        <taxon>Platyhelminthes</taxon>
        <taxon>Trematoda</taxon>
        <taxon>Digenea</taxon>
        <taxon>Plagiorchiida</taxon>
        <taxon>Troglotremata</taxon>
        <taxon>Troglotrematidae</taxon>
        <taxon>Paragonimus</taxon>
    </lineage>
</organism>
<dbReference type="InterPro" id="IPR012677">
    <property type="entry name" value="Nucleotide-bd_a/b_plait_sf"/>
</dbReference>
<evidence type="ECO:0000313" key="6">
    <source>
        <dbReference type="Proteomes" id="UP000822476"/>
    </source>
</evidence>
<dbReference type="InterPro" id="IPR035979">
    <property type="entry name" value="RBD_domain_sf"/>
</dbReference>
<sequence length="399" mass="45083">MNVQNSQNGCLLLTLNNYISQFQKWLDDQKLVWQISQSTDSKRKLQQADYSQSSSVTDENQSLDESLPKKALVSDAHCHTQNRRQARTFALLTDGPLGIRLVLHPEATAKSIDLSSFPFMYQYLDVRTIFRQLYQLDYTPGNLSEMLARAGIACETSEREFHFRDNDLNVDDCWSGVSCTRTSQNQDTTGQNEVQLSEMEVDSDLGIDAIRFNQTTQLHEMDTDATRDGVTLCQPDILLSPSPPTTPGYLPIKHCRNVAKLVAHMHAKGAHWDETHLITEQYEPAIVRKTETVDDNLVVRARGLPWQATDMDIARFFSGLNIAPGGISLVLSDIGRRNGEALVQFTQPDQRDLALRKHKHHMGQRYIEVYAANGRDFVAFAGGWFTVNECTTLELYALL</sequence>
<dbReference type="GO" id="GO:0008380">
    <property type="term" value="P:RNA splicing"/>
    <property type="evidence" value="ECO:0007669"/>
    <property type="project" value="UniProtKB-KW"/>
</dbReference>
<evidence type="ECO:0000256" key="2">
    <source>
        <dbReference type="ARBA" id="ARBA00022737"/>
    </source>
</evidence>
<dbReference type="GO" id="GO:0003723">
    <property type="term" value="F:RNA binding"/>
    <property type="evidence" value="ECO:0007669"/>
    <property type="project" value="UniProtKB-KW"/>
</dbReference>
<dbReference type="AlphaFoldDB" id="A0A8S9YKP3"/>
<keyword evidence="3" id="KW-0694">RNA-binding</keyword>
<keyword evidence="4" id="KW-0508">mRNA splicing</keyword>
<dbReference type="SUPFAM" id="SSF54928">
    <property type="entry name" value="RNA-binding domain, RBD"/>
    <property type="match status" value="1"/>
</dbReference>
<dbReference type="Gene3D" id="3.30.420.10">
    <property type="entry name" value="Ribonuclease H-like superfamily/Ribonuclease H"/>
    <property type="match status" value="1"/>
</dbReference>
<dbReference type="Proteomes" id="UP000822476">
    <property type="component" value="Unassembled WGS sequence"/>
</dbReference>